<accession>A0A2N5GSH4</accession>
<dbReference type="Proteomes" id="UP000235114">
    <property type="component" value="Unassembled WGS sequence"/>
</dbReference>
<dbReference type="EMBL" id="PGVA01000002">
    <property type="protein sequence ID" value="PLR86589.1"/>
    <property type="molecule type" value="Genomic_DNA"/>
</dbReference>
<reference evidence="1 3" key="1">
    <citation type="submission" date="2017-11" db="EMBL/GenBank/DDBJ databases">
        <title>Comparitive Functional Genomics of Dry Heat Resistant strains isolated from the Viking Spacecraft.</title>
        <authorList>
            <person name="Seuylemezian A."/>
            <person name="Cooper K."/>
            <person name="Vaishampayan P."/>
        </authorList>
    </citation>
    <scope>NUCLEOTIDE SEQUENCE [LARGE SCALE GENOMIC DNA]</scope>
    <source>
        <strain evidence="1 3">M4.6</strain>
    </source>
</reference>
<dbReference type="Pfam" id="PF10941">
    <property type="entry name" value="DUF2620"/>
    <property type="match status" value="1"/>
</dbReference>
<name>A0A2N5GSH4_9BACI</name>
<dbReference type="InterPro" id="IPR021238">
    <property type="entry name" value="DUF2620"/>
</dbReference>
<comment type="caution">
    <text evidence="1">The sequence shown here is derived from an EMBL/GenBank/DDBJ whole genome shotgun (WGS) entry which is preliminary data.</text>
</comment>
<dbReference type="EMBL" id="PGVD01000012">
    <property type="protein sequence ID" value="PLS00360.1"/>
    <property type="molecule type" value="Genomic_DNA"/>
</dbReference>
<proteinExistence type="predicted"/>
<dbReference type="Proteomes" id="UP000234951">
    <property type="component" value="Unassembled WGS sequence"/>
</dbReference>
<protein>
    <submittedName>
        <fullName evidence="1">DUF2620 domain-containing protein</fullName>
    </submittedName>
</protein>
<gene>
    <name evidence="1" type="ORF">CU635_01115</name>
    <name evidence="2" type="ORF">CVD25_03520</name>
</gene>
<evidence type="ECO:0000313" key="2">
    <source>
        <dbReference type="EMBL" id="PLS00360.1"/>
    </source>
</evidence>
<evidence type="ECO:0000313" key="3">
    <source>
        <dbReference type="Proteomes" id="UP000234951"/>
    </source>
</evidence>
<sequence>MRIVSTGFAKQAIADAAKKSGGDLVEIEINSDMAGARKVKNGEADYYIGSCWSGQGGALSIAIGVLGYSNCAMVTTASGHPTPEQIKSRVNEKDWKAFGINAAHAASAVPHIIDALLEKNGLK</sequence>
<evidence type="ECO:0000313" key="4">
    <source>
        <dbReference type="Proteomes" id="UP000235114"/>
    </source>
</evidence>
<reference evidence="2 4" key="2">
    <citation type="submission" date="2017-12" db="EMBL/GenBank/DDBJ databases">
        <title>Comparative Functional Genomics of Dry Heat Resistant strains isolated from the Viking Spacecraft.</title>
        <authorList>
            <person name="Seuylemezian A."/>
            <person name="Cooper K."/>
            <person name="Vaishampayan P."/>
        </authorList>
    </citation>
    <scope>NUCLEOTIDE SEQUENCE [LARGE SCALE GENOMIC DNA]</scope>
    <source>
        <strain evidence="2 4">ATCC 29669</strain>
    </source>
</reference>
<keyword evidence="4" id="KW-1185">Reference proteome</keyword>
<organism evidence="1 3">
    <name type="scientific">Bacillus canaveralius</name>
    <dbReference type="NCBI Taxonomy" id="1403243"/>
    <lineage>
        <taxon>Bacteria</taxon>
        <taxon>Bacillati</taxon>
        <taxon>Bacillota</taxon>
        <taxon>Bacilli</taxon>
        <taxon>Bacillales</taxon>
        <taxon>Bacillaceae</taxon>
        <taxon>Bacillus</taxon>
    </lineage>
</organism>
<evidence type="ECO:0000313" key="1">
    <source>
        <dbReference type="EMBL" id="PLR86589.1"/>
    </source>
</evidence>
<dbReference type="AlphaFoldDB" id="A0A2N5GSH4"/>